<proteinExistence type="predicted"/>
<dbReference type="AlphaFoldDB" id="A0A9P4JDD2"/>
<protein>
    <submittedName>
        <fullName evidence="1">Uncharacterized protein</fullName>
    </submittedName>
</protein>
<sequence>MVEDIAELDPVVTSQARGLAGEDVNGMPRTEVATKLIDRSPPAFRREITIKQKCKHDGNIGVTGRANAAGLRLVSGSTPATTLGSVAGIALASGLVRSAGSVQVEDGVRVAGYARTAGNVCPVGLEPVSGHVGASAPVAAAEVVRVAGLGPVTDFVSGGELLVLLVNIQKDL</sequence>
<organism evidence="1 2">
    <name type="scientific">Myriangium duriaei CBS 260.36</name>
    <dbReference type="NCBI Taxonomy" id="1168546"/>
    <lineage>
        <taxon>Eukaryota</taxon>
        <taxon>Fungi</taxon>
        <taxon>Dikarya</taxon>
        <taxon>Ascomycota</taxon>
        <taxon>Pezizomycotina</taxon>
        <taxon>Dothideomycetes</taxon>
        <taxon>Dothideomycetidae</taxon>
        <taxon>Myriangiales</taxon>
        <taxon>Myriangiaceae</taxon>
        <taxon>Myriangium</taxon>
    </lineage>
</organism>
<reference evidence="1" key="1">
    <citation type="journal article" date="2020" name="Stud. Mycol.">
        <title>101 Dothideomycetes genomes: a test case for predicting lifestyles and emergence of pathogens.</title>
        <authorList>
            <person name="Haridas S."/>
            <person name="Albert R."/>
            <person name="Binder M."/>
            <person name="Bloem J."/>
            <person name="Labutti K."/>
            <person name="Salamov A."/>
            <person name="Andreopoulos B."/>
            <person name="Baker S."/>
            <person name="Barry K."/>
            <person name="Bills G."/>
            <person name="Bluhm B."/>
            <person name="Cannon C."/>
            <person name="Castanera R."/>
            <person name="Culley D."/>
            <person name="Daum C."/>
            <person name="Ezra D."/>
            <person name="Gonzalez J."/>
            <person name="Henrissat B."/>
            <person name="Kuo A."/>
            <person name="Liang C."/>
            <person name="Lipzen A."/>
            <person name="Lutzoni F."/>
            <person name="Magnuson J."/>
            <person name="Mondo S."/>
            <person name="Nolan M."/>
            <person name="Ohm R."/>
            <person name="Pangilinan J."/>
            <person name="Park H.-J."/>
            <person name="Ramirez L."/>
            <person name="Alfaro M."/>
            <person name="Sun H."/>
            <person name="Tritt A."/>
            <person name="Yoshinaga Y."/>
            <person name="Zwiers L.-H."/>
            <person name="Turgeon B."/>
            <person name="Goodwin S."/>
            <person name="Spatafora J."/>
            <person name="Crous P."/>
            <person name="Grigoriev I."/>
        </authorList>
    </citation>
    <scope>NUCLEOTIDE SEQUENCE</scope>
    <source>
        <strain evidence="1">CBS 260.36</strain>
    </source>
</reference>
<evidence type="ECO:0000313" key="2">
    <source>
        <dbReference type="Proteomes" id="UP000799439"/>
    </source>
</evidence>
<keyword evidence="2" id="KW-1185">Reference proteome</keyword>
<dbReference type="Proteomes" id="UP000799439">
    <property type="component" value="Unassembled WGS sequence"/>
</dbReference>
<name>A0A9P4JDD2_9PEZI</name>
<evidence type="ECO:0000313" key="1">
    <source>
        <dbReference type="EMBL" id="KAF2156948.1"/>
    </source>
</evidence>
<comment type="caution">
    <text evidence="1">The sequence shown here is derived from an EMBL/GenBank/DDBJ whole genome shotgun (WGS) entry which is preliminary data.</text>
</comment>
<dbReference type="EMBL" id="ML996081">
    <property type="protein sequence ID" value="KAF2156948.1"/>
    <property type="molecule type" value="Genomic_DNA"/>
</dbReference>
<accession>A0A9P4JDD2</accession>
<gene>
    <name evidence="1" type="ORF">K461DRAFT_289311</name>
</gene>